<dbReference type="OrthoDB" id="10540362at2759"/>
<sequence length="355" mass="41535">MSNENVFVIFLGLLKVMENADNNARRVAKSFVKYDRYLDDTNNETLRDDSKPLPEYLRMRKMAATPPCDSIREGRLLLPGQWLVSAPQRVSTEYGKTFTRSMLKALWENEQNDECFSDYDQSHMWASRSGRARFKGLRRMQRTGHQAKSNYDSAHNILTALYTRGDEAIPEDINHLLELIKNYPLKKDLYHIHASLVPLSKRQPSYIKMFEQLMYKMSPESRDQIPLNLPYSELWKEILKGNRLLERIYDFKPSIYAVPDSPEQQNQPTFEEQLERSRKRKREESSKMTKYHRHRTAHRMDDVVKEVELGQGGYQAEDSELVALVILNLEEPLFALAEDSLLRSPTFASIKTYEC</sequence>
<evidence type="ECO:0000313" key="2">
    <source>
        <dbReference type="EMBL" id="TVU04561.1"/>
    </source>
</evidence>
<evidence type="ECO:0000313" key="3">
    <source>
        <dbReference type="Proteomes" id="UP000324897"/>
    </source>
</evidence>
<dbReference type="Proteomes" id="UP000324897">
    <property type="component" value="Unassembled WGS sequence"/>
</dbReference>
<organism evidence="2 3">
    <name type="scientific">Eragrostis curvula</name>
    <name type="common">weeping love grass</name>
    <dbReference type="NCBI Taxonomy" id="38414"/>
    <lineage>
        <taxon>Eukaryota</taxon>
        <taxon>Viridiplantae</taxon>
        <taxon>Streptophyta</taxon>
        <taxon>Embryophyta</taxon>
        <taxon>Tracheophyta</taxon>
        <taxon>Spermatophyta</taxon>
        <taxon>Magnoliopsida</taxon>
        <taxon>Liliopsida</taxon>
        <taxon>Poales</taxon>
        <taxon>Poaceae</taxon>
        <taxon>PACMAD clade</taxon>
        <taxon>Chloridoideae</taxon>
        <taxon>Eragrostideae</taxon>
        <taxon>Eragrostidinae</taxon>
        <taxon>Eragrostis</taxon>
    </lineage>
</organism>
<proteinExistence type="predicted"/>
<name>A0A5J9T159_9POAL</name>
<protein>
    <submittedName>
        <fullName evidence="2">Uncharacterized protein</fullName>
    </submittedName>
</protein>
<dbReference type="Gramene" id="TVU04561">
    <property type="protein sequence ID" value="TVU04561"/>
    <property type="gene ID" value="EJB05_47676"/>
</dbReference>
<dbReference type="PANTHER" id="PTHR35161:SF18">
    <property type="entry name" value="METAXIN GLUTATHIONE S-TRANSFERASE DOMAIN-CONTAINING PROTEIN"/>
    <property type="match status" value="1"/>
</dbReference>
<reference evidence="2 3" key="1">
    <citation type="journal article" date="2019" name="Sci. Rep.">
        <title>A high-quality genome of Eragrostis curvula grass provides insights into Poaceae evolution and supports new strategies to enhance forage quality.</title>
        <authorList>
            <person name="Carballo J."/>
            <person name="Santos B.A.C.M."/>
            <person name="Zappacosta D."/>
            <person name="Garbus I."/>
            <person name="Selva J.P."/>
            <person name="Gallo C.A."/>
            <person name="Diaz A."/>
            <person name="Albertini E."/>
            <person name="Caccamo M."/>
            <person name="Echenique V."/>
        </authorList>
    </citation>
    <scope>NUCLEOTIDE SEQUENCE [LARGE SCALE GENOMIC DNA]</scope>
    <source>
        <strain evidence="3">cv. Victoria</strain>
        <tissue evidence="2">Leaf</tissue>
    </source>
</reference>
<comment type="caution">
    <text evidence="2">The sequence shown here is derived from an EMBL/GenBank/DDBJ whole genome shotgun (WGS) entry which is preliminary data.</text>
</comment>
<dbReference type="PANTHER" id="PTHR35161">
    <property type="entry name" value="OS02G0303100 PROTEIN"/>
    <property type="match status" value="1"/>
</dbReference>
<accession>A0A5J9T159</accession>
<dbReference type="AlphaFoldDB" id="A0A5J9T159"/>
<keyword evidence="3" id="KW-1185">Reference proteome</keyword>
<feature type="non-terminal residue" evidence="2">
    <location>
        <position position="1"/>
    </location>
</feature>
<dbReference type="EMBL" id="RWGY01000051">
    <property type="protein sequence ID" value="TVU04561.1"/>
    <property type="molecule type" value="Genomic_DNA"/>
</dbReference>
<gene>
    <name evidence="2" type="ORF">EJB05_47676</name>
</gene>
<feature type="region of interest" description="Disordered" evidence="1">
    <location>
        <begin position="259"/>
        <end position="295"/>
    </location>
</feature>
<evidence type="ECO:0000256" key="1">
    <source>
        <dbReference type="SAM" id="MobiDB-lite"/>
    </source>
</evidence>